<gene>
    <name evidence="1" type="ORF">ENR64_28300</name>
</gene>
<reference evidence="1" key="1">
    <citation type="journal article" date="2020" name="mSystems">
        <title>Genome- and Community-Level Interaction Insights into Carbon Utilization and Element Cycling Functions of Hydrothermarchaeota in Hydrothermal Sediment.</title>
        <authorList>
            <person name="Zhou Z."/>
            <person name="Liu Y."/>
            <person name="Xu W."/>
            <person name="Pan J."/>
            <person name="Luo Z.H."/>
            <person name="Li M."/>
        </authorList>
    </citation>
    <scope>NUCLEOTIDE SEQUENCE [LARGE SCALE GENOMIC DNA]</scope>
    <source>
        <strain evidence="1">SpSt-418</strain>
    </source>
</reference>
<dbReference type="PANTHER" id="PTHR14136">
    <property type="entry name" value="BTB_POZ DOMAIN-CONTAINING PROTEIN KCTD9"/>
    <property type="match status" value="1"/>
</dbReference>
<proteinExistence type="predicted"/>
<sequence>MDANEVLRRYSDGKRDFRLQDLKGLSLICVDLNRADFTGADLTGADLSKSDLGNANFNWATLKGANLKGANLRGAKMPDGRTHNDYLESANYLGAESVTSID</sequence>
<comment type="caution">
    <text evidence="1">The sequence shown here is derived from an EMBL/GenBank/DDBJ whole genome shotgun (WGS) entry which is preliminary data.</text>
</comment>
<dbReference type="InterPro" id="IPR051082">
    <property type="entry name" value="Pentapeptide-BTB/POZ_domain"/>
</dbReference>
<name>A0A7C3PJP9_9CYAN</name>
<accession>A0A7C3PJP9</accession>
<dbReference type="InterPro" id="IPR001646">
    <property type="entry name" value="5peptide_repeat"/>
</dbReference>
<dbReference type="EMBL" id="DSRU01000421">
    <property type="protein sequence ID" value="HFN01576.1"/>
    <property type="molecule type" value="Genomic_DNA"/>
</dbReference>
<organism evidence="1">
    <name type="scientific">Oscillatoriales cyanobacterium SpSt-418</name>
    <dbReference type="NCBI Taxonomy" id="2282169"/>
    <lineage>
        <taxon>Bacteria</taxon>
        <taxon>Bacillati</taxon>
        <taxon>Cyanobacteriota</taxon>
        <taxon>Cyanophyceae</taxon>
        <taxon>Oscillatoriophycideae</taxon>
        <taxon>Oscillatoriales</taxon>
    </lineage>
</organism>
<dbReference type="Pfam" id="PF00805">
    <property type="entry name" value="Pentapeptide"/>
    <property type="match status" value="1"/>
</dbReference>
<dbReference type="SUPFAM" id="SSF141571">
    <property type="entry name" value="Pentapeptide repeat-like"/>
    <property type="match status" value="1"/>
</dbReference>
<evidence type="ECO:0000313" key="1">
    <source>
        <dbReference type="EMBL" id="HFN01576.1"/>
    </source>
</evidence>
<dbReference type="PANTHER" id="PTHR14136:SF17">
    <property type="entry name" value="BTB_POZ DOMAIN-CONTAINING PROTEIN KCTD9"/>
    <property type="match status" value="1"/>
</dbReference>
<dbReference type="Gene3D" id="2.160.20.80">
    <property type="entry name" value="E3 ubiquitin-protein ligase SopA"/>
    <property type="match status" value="1"/>
</dbReference>
<dbReference type="AlphaFoldDB" id="A0A7C3PJP9"/>
<protein>
    <submittedName>
        <fullName evidence="1">Pentapeptide repeat-containing protein</fullName>
    </submittedName>
</protein>